<accession>A0ABW4M7J9</accession>
<evidence type="ECO:0000313" key="3">
    <source>
        <dbReference type="Proteomes" id="UP001597322"/>
    </source>
</evidence>
<keyword evidence="3" id="KW-1185">Reference proteome</keyword>
<sequence length="48" mass="5237">MKQQLRRFRDNIAAISTAVRASSEYTRAAARADGQESKARSSLSGIPI</sequence>
<feature type="region of interest" description="Disordered" evidence="1">
    <location>
        <begin position="25"/>
        <end position="48"/>
    </location>
</feature>
<gene>
    <name evidence="2" type="ORF">ACFSE1_13685</name>
</gene>
<name>A0ABW4M7J9_9HYPH</name>
<dbReference type="RefSeq" id="WP_377402319.1">
    <property type="nucleotide sequence ID" value="NZ_JBHUEQ010000025.1"/>
</dbReference>
<proteinExistence type="predicted"/>
<reference evidence="3" key="1">
    <citation type="journal article" date="2019" name="Int. J. Syst. Evol. Microbiol.">
        <title>The Global Catalogue of Microorganisms (GCM) 10K type strain sequencing project: providing services to taxonomists for standard genome sequencing and annotation.</title>
        <authorList>
            <consortium name="The Broad Institute Genomics Platform"/>
            <consortium name="The Broad Institute Genome Sequencing Center for Infectious Disease"/>
            <person name="Wu L."/>
            <person name="Ma J."/>
        </authorList>
    </citation>
    <scope>NUCLEOTIDE SEQUENCE [LARGE SCALE GENOMIC DNA]</scope>
    <source>
        <strain evidence="3">CG52</strain>
    </source>
</reference>
<dbReference type="Proteomes" id="UP001597322">
    <property type="component" value="Unassembled WGS sequence"/>
</dbReference>
<protein>
    <submittedName>
        <fullName evidence="2">Uncharacterized protein</fullName>
    </submittedName>
</protein>
<evidence type="ECO:0000313" key="2">
    <source>
        <dbReference type="EMBL" id="MFD1746518.1"/>
    </source>
</evidence>
<comment type="caution">
    <text evidence="2">The sequence shown here is derived from an EMBL/GenBank/DDBJ whole genome shotgun (WGS) entry which is preliminary data.</text>
</comment>
<organism evidence="2 3">
    <name type="scientific">Rhizobium helianthi</name>
    <dbReference type="NCBI Taxonomy" id="1132695"/>
    <lineage>
        <taxon>Bacteria</taxon>
        <taxon>Pseudomonadati</taxon>
        <taxon>Pseudomonadota</taxon>
        <taxon>Alphaproteobacteria</taxon>
        <taxon>Hyphomicrobiales</taxon>
        <taxon>Rhizobiaceae</taxon>
        <taxon>Rhizobium/Agrobacterium group</taxon>
        <taxon>Rhizobium</taxon>
    </lineage>
</organism>
<dbReference type="EMBL" id="JBHUEQ010000025">
    <property type="protein sequence ID" value="MFD1746518.1"/>
    <property type="molecule type" value="Genomic_DNA"/>
</dbReference>
<evidence type="ECO:0000256" key="1">
    <source>
        <dbReference type="SAM" id="MobiDB-lite"/>
    </source>
</evidence>